<dbReference type="PANTHER" id="PTHR43788:SF8">
    <property type="entry name" value="DNA-BINDING PROTEIN SMUBP-2"/>
    <property type="match status" value="1"/>
</dbReference>
<dbReference type="Pfam" id="PF13087">
    <property type="entry name" value="AAA_12"/>
    <property type="match status" value="1"/>
</dbReference>
<evidence type="ECO:0008006" key="11">
    <source>
        <dbReference type="Google" id="ProtNLM"/>
    </source>
</evidence>
<dbReference type="GO" id="GO:0005524">
    <property type="term" value="F:ATP binding"/>
    <property type="evidence" value="ECO:0007669"/>
    <property type="project" value="UniProtKB-KW"/>
</dbReference>
<dbReference type="InterPro" id="IPR047187">
    <property type="entry name" value="SF1_C_Upf1"/>
</dbReference>
<reference evidence="10" key="1">
    <citation type="submission" date="2022-12" db="EMBL/GenBank/DDBJ databases">
        <title>Paraconexibacter alkalitolerans sp. nov. and Baekduia alba sp. nov., isolated from soil and emended description of the genera Paraconexibacter (Chun et al., 2020) and Baekduia (An et al., 2020).</title>
        <authorList>
            <person name="Vieira S."/>
            <person name="Huber K.J."/>
            <person name="Geppert A."/>
            <person name="Wolf J."/>
            <person name="Neumann-Schaal M."/>
            <person name="Muesken M."/>
            <person name="Overmann J."/>
        </authorList>
    </citation>
    <scope>NUCLEOTIDE SEQUENCE</scope>
    <source>
        <strain evidence="10">AEG42_29</strain>
    </source>
</reference>
<protein>
    <recommendedName>
        <fullName evidence="11">AAA family ATPase</fullName>
    </recommendedName>
</protein>
<accession>A0AAU7B2T5</accession>
<evidence type="ECO:0000256" key="7">
    <source>
        <dbReference type="SAM" id="MobiDB-lite"/>
    </source>
</evidence>
<keyword evidence="5" id="KW-0067">ATP-binding</keyword>
<evidence type="ECO:0000259" key="9">
    <source>
        <dbReference type="Pfam" id="PF13087"/>
    </source>
</evidence>
<proteinExistence type="inferred from homology"/>
<feature type="region of interest" description="Disordered" evidence="7">
    <location>
        <begin position="1"/>
        <end position="27"/>
    </location>
</feature>
<feature type="coiled-coil region" evidence="6">
    <location>
        <begin position="422"/>
        <end position="449"/>
    </location>
</feature>
<organism evidence="10">
    <name type="scientific">Paraconexibacter sp. AEG42_29</name>
    <dbReference type="NCBI Taxonomy" id="2997339"/>
    <lineage>
        <taxon>Bacteria</taxon>
        <taxon>Bacillati</taxon>
        <taxon>Actinomycetota</taxon>
        <taxon>Thermoleophilia</taxon>
        <taxon>Solirubrobacterales</taxon>
        <taxon>Paraconexibacteraceae</taxon>
        <taxon>Paraconexibacter</taxon>
    </lineage>
</organism>
<sequence length="966" mass="104815">MTSSEASDRVASTRPDPNAARAAMRRPLTSPVPGFVAALRSEWAATRNRAEAQIELRDGRRAGSPSSGRYVFAAVTELRGLRDDTDAVLLVGHDEIDARVIGSDGQQILIRLDRDLGEHVPSARLRPDAAFLIDRLIERLEQLDGRVDELGDLVLGRIEPSGSPVDAPCGDLNPEQHAALSSALGRDLTVIWGPPGTGKTRTIGTIAAQAAMAGQRVLIVSHTNIAVDGAVLSTVDALAAQGHHNAVLRVGAPRDHRLSSQPELLSDVLVARAVEGFERERSAAIADCAEARAALNDAQAAHSVASWLTSSGRAARDLQRRMDNELPLYERRATERRAAARTAGLQERTRLEQAAEDAERDHRQALREIVDELKQHLHLPRLLGLSTEADEDSAEGLLDELHVASANAKAHLISSPPDSRTRDNIERSVQLAEERLRSVERRIREVEVRILESRKVVGATLTAAYVRKSLLLQSFDLVVIDEASIASIPAVWAATALARRAVVVGDYHQLPPICLSDAPIARKWLGRDLFDVAGWRAAAEARQAPEHFVTLVEQRRMAPRIRAIPNLLAYRGLLKDAPGMDDDSELHPFATDALLKRDSVELWDVSSVHPWAANPARAFRSSRANPVSAATSLLLATNALRPDRQPHEPGSGPRVLIVTPYRAQAELLQRLIAAQGLTHEVVGGTAHAFQGSEAPIVILDLAIAPPHHRAALFSKDHADVTGRLLNVAASRARRRLMVVTTHDWSMRQANTRSPLRKLLEHLAANTSQRRAVAAWTTAAAHEQPGWLTTDLTHLSDAIESATDRIVIATPAISSGGTASIRDAAARAVARGVTVLVLTAPERDGAKVVPAAVQDLRSVGAVVMRKRALHEHIVAIDDRELWLSAMSPLARSGPGPVARLTGRAAVDEVASLLCLDDLVRDLDANGARCRTCGTERELAEGDHKMNGRYWRCPTCAPEQRARHRRAP</sequence>
<dbReference type="InterPro" id="IPR050534">
    <property type="entry name" value="Coronavir_polyprotein_1ab"/>
</dbReference>
<evidence type="ECO:0000256" key="5">
    <source>
        <dbReference type="ARBA" id="ARBA00022840"/>
    </source>
</evidence>
<dbReference type="SUPFAM" id="SSF56024">
    <property type="entry name" value="Phospholipase D/nuclease"/>
    <property type="match status" value="1"/>
</dbReference>
<evidence type="ECO:0000256" key="1">
    <source>
        <dbReference type="ARBA" id="ARBA00007913"/>
    </source>
</evidence>
<evidence type="ECO:0000256" key="4">
    <source>
        <dbReference type="ARBA" id="ARBA00022806"/>
    </source>
</evidence>
<feature type="domain" description="DNA2/NAM7 helicase-like C-terminal" evidence="9">
    <location>
        <begin position="544"/>
        <end position="741"/>
    </location>
</feature>
<evidence type="ECO:0000259" key="8">
    <source>
        <dbReference type="Pfam" id="PF13086"/>
    </source>
</evidence>
<keyword evidence="3" id="KW-0378">Hydrolase</keyword>
<dbReference type="AlphaFoldDB" id="A0AAU7B2T5"/>
<dbReference type="KEGG" id="parq:DSM112329_04741"/>
<dbReference type="InterPro" id="IPR041677">
    <property type="entry name" value="DNA2/NAM7_AAA_11"/>
</dbReference>
<keyword evidence="4" id="KW-0347">Helicase</keyword>
<name>A0AAU7B2T5_9ACTN</name>
<evidence type="ECO:0000256" key="6">
    <source>
        <dbReference type="SAM" id="Coils"/>
    </source>
</evidence>
<feature type="coiled-coil region" evidence="6">
    <location>
        <begin position="348"/>
        <end position="375"/>
    </location>
</feature>
<dbReference type="RefSeq" id="WP_354699037.1">
    <property type="nucleotide sequence ID" value="NZ_CP114014.1"/>
</dbReference>
<keyword evidence="6" id="KW-0175">Coiled coil</keyword>
<dbReference type="EMBL" id="CP114014">
    <property type="protein sequence ID" value="XAY07849.1"/>
    <property type="molecule type" value="Genomic_DNA"/>
</dbReference>
<dbReference type="Pfam" id="PF13086">
    <property type="entry name" value="AAA_11"/>
    <property type="match status" value="1"/>
</dbReference>
<dbReference type="GO" id="GO:0016787">
    <property type="term" value="F:hydrolase activity"/>
    <property type="evidence" value="ECO:0007669"/>
    <property type="project" value="UniProtKB-KW"/>
</dbReference>
<feature type="domain" description="DNA2/NAM7 helicase helicase" evidence="8">
    <location>
        <begin position="172"/>
        <end position="516"/>
    </location>
</feature>
<keyword evidence="2" id="KW-0547">Nucleotide-binding</keyword>
<dbReference type="SUPFAM" id="SSF52540">
    <property type="entry name" value="P-loop containing nucleoside triphosphate hydrolases"/>
    <property type="match status" value="1"/>
</dbReference>
<evidence type="ECO:0000313" key="10">
    <source>
        <dbReference type="EMBL" id="XAY07849.1"/>
    </source>
</evidence>
<dbReference type="InterPro" id="IPR027417">
    <property type="entry name" value="P-loop_NTPase"/>
</dbReference>
<comment type="similarity">
    <text evidence="1">Belongs to the DNA2/NAM7 helicase family.</text>
</comment>
<dbReference type="Gene3D" id="3.40.50.300">
    <property type="entry name" value="P-loop containing nucleotide triphosphate hydrolases"/>
    <property type="match status" value="2"/>
</dbReference>
<gene>
    <name evidence="10" type="ORF">DSM112329_04741</name>
</gene>
<dbReference type="PANTHER" id="PTHR43788">
    <property type="entry name" value="DNA2/NAM7 HELICASE FAMILY MEMBER"/>
    <property type="match status" value="1"/>
</dbReference>
<dbReference type="InterPro" id="IPR041679">
    <property type="entry name" value="DNA2/NAM7-like_C"/>
</dbReference>
<evidence type="ECO:0000256" key="3">
    <source>
        <dbReference type="ARBA" id="ARBA00022801"/>
    </source>
</evidence>
<dbReference type="Gene3D" id="3.30.870.10">
    <property type="entry name" value="Endonuclease Chain A"/>
    <property type="match status" value="1"/>
</dbReference>
<dbReference type="CDD" id="cd18808">
    <property type="entry name" value="SF1_C_Upf1"/>
    <property type="match status" value="1"/>
</dbReference>
<evidence type="ECO:0000256" key="2">
    <source>
        <dbReference type="ARBA" id="ARBA00022741"/>
    </source>
</evidence>
<dbReference type="GO" id="GO:0043139">
    <property type="term" value="F:5'-3' DNA helicase activity"/>
    <property type="evidence" value="ECO:0007669"/>
    <property type="project" value="TreeGrafter"/>
</dbReference>